<organism evidence="13 14">
    <name type="scientific">Saccharomyces pastorianus</name>
    <name type="common">Lager yeast</name>
    <name type="synonym">Saccharomyces cerevisiae x Saccharomyces eubayanus</name>
    <dbReference type="NCBI Taxonomy" id="27292"/>
    <lineage>
        <taxon>Eukaryota</taxon>
        <taxon>Fungi</taxon>
        <taxon>Dikarya</taxon>
        <taxon>Ascomycota</taxon>
        <taxon>Saccharomycotina</taxon>
        <taxon>Saccharomycetes</taxon>
        <taxon>Saccharomycetales</taxon>
        <taxon>Saccharomycetaceae</taxon>
        <taxon>Saccharomyces</taxon>
    </lineage>
</organism>
<reference evidence="13 14" key="1">
    <citation type="journal article" date="2019" name="BMC Genomics">
        <title>Chromosome level assembly and comparative genome analysis confirm lager-brewing yeasts originated from a single hybridization.</title>
        <authorList>
            <person name="Salazar A.N."/>
            <person name="Gorter de Vries A.R."/>
            <person name="van den Broek M."/>
            <person name="Brouwers N."/>
            <person name="de la Torre Cortes P."/>
            <person name="Kuijpers N.G.A."/>
            <person name="Daran J.G."/>
            <person name="Abeel T."/>
        </authorList>
    </citation>
    <scope>NUCLEOTIDE SEQUENCE [LARGE SCALE GENOMIC DNA]</scope>
    <source>
        <strain evidence="13 14">CBS 1483</strain>
    </source>
</reference>
<keyword evidence="9 10" id="KW-0472">Membrane</keyword>
<dbReference type="InterPro" id="IPR027536">
    <property type="entry name" value="MDM34"/>
</dbReference>
<evidence type="ECO:0000313" key="14">
    <source>
        <dbReference type="Proteomes" id="UP000501346"/>
    </source>
</evidence>
<evidence type="ECO:0000256" key="10">
    <source>
        <dbReference type="HAMAP-Rule" id="MF_03105"/>
    </source>
</evidence>
<evidence type="ECO:0000256" key="7">
    <source>
        <dbReference type="ARBA" id="ARBA00023121"/>
    </source>
</evidence>
<feature type="region of interest" description="Disordered" evidence="11">
    <location>
        <begin position="338"/>
        <end position="375"/>
    </location>
</feature>
<dbReference type="GO" id="GO:0007005">
    <property type="term" value="P:mitochondrion organization"/>
    <property type="evidence" value="ECO:0007669"/>
    <property type="project" value="InterPro"/>
</dbReference>
<evidence type="ECO:0000256" key="3">
    <source>
        <dbReference type="ARBA" id="ARBA00022452"/>
    </source>
</evidence>
<evidence type="ECO:0000313" key="13">
    <source>
        <dbReference type="EMBL" id="QID84888.1"/>
    </source>
</evidence>
<evidence type="ECO:0000256" key="1">
    <source>
        <dbReference type="ARBA" id="ARBA00004370"/>
    </source>
</evidence>
<evidence type="ECO:0000256" key="6">
    <source>
        <dbReference type="ARBA" id="ARBA00023055"/>
    </source>
</evidence>
<comment type="domain">
    <text evidence="10">Lacks alpha-helical transmembrane segments, suggesting that it resides in the membrane via beta-sheet conformations similar to those predicted for other outer membrane proteins and porin.</text>
</comment>
<dbReference type="InterPro" id="IPR031468">
    <property type="entry name" value="SMP_LBD"/>
</dbReference>
<dbReference type="GO" id="GO:0032865">
    <property type="term" value="C:ERMES complex"/>
    <property type="evidence" value="ECO:0007669"/>
    <property type="project" value="UniProtKB-UniRule"/>
</dbReference>
<evidence type="ECO:0000256" key="9">
    <source>
        <dbReference type="ARBA" id="ARBA00023136"/>
    </source>
</evidence>
<protein>
    <recommendedName>
        <fullName evidence="10">Mitochondrial distribution and morphology protein 34</fullName>
    </recommendedName>
    <alternativeName>
        <fullName evidence="10">Mitochondrial outer membrane protein MMM2</fullName>
    </alternativeName>
</protein>
<dbReference type="AlphaFoldDB" id="A0A6C1E6E6"/>
<keyword evidence="3 10" id="KW-1134">Transmembrane beta strand</keyword>
<keyword evidence="4 10" id="KW-0812">Transmembrane</keyword>
<dbReference type="CDD" id="cd21673">
    <property type="entry name" value="SMP_Mdm34"/>
    <property type="match status" value="1"/>
</dbReference>
<comment type="subcellular location">
    <subcellularLocation>
        <location evidence="1">Membrane</location>
    </subcellularLocation>
    <subcellularLocation>
        <location evidence="10">Mitochondrion outer membrane</location>
        <topology evidence="10">Multi-pass membrane protein</topology>
    </subcellularLocation>
    <text evidence="10">The ERMES/MDM complex localizes to a few discrete foci (around 10 per single cell), that represent mitochondria-endoplasmic reticulum junctions. These foci are often found next to mtDNA nucleoids.</text>
</comment>
<feature type="compositionally biased region" description="Basic residues" evidence="11">
    <location>
        <begin position="348"/>
        <end position="359"/>
    </location>
</feature>
<name>A0A6C1E6E6_SACPS</name>
<dbReference type="PROSITE" id="PS51847">
    <property type="entry name" value="SMP"/>
    <property type="match status" value="1"/>
</dbReference>
<dbReference type="Pfam" id="PF26545">
    <property type="entry name" value="Mdm34_N"/>
    <property type="match status" value="1"/>
</dbReference>
<dbReference type="GO" id="GO:1990456">
    <property type="term" value="P:mitochondrion-endoplasmic reticulum membrane tethering"/>
    <property type="evidence" value="ECO:0007669"/>
    <property type="project" value="TreeGrafter"/>
</dbReference>
<comment type="similarity">
    <text evidence="10">Belongs to the MDM34 family.</text>
</comment>
<keyword evidence="6" id="KW-0445">Lipid transport</keyword>
<keyword evidence="5 10" id="KW-1000">Mitochondrion outer membrane</keyword>
<sequence length="459" mass="51990">MSFRFNEAVFGDNSFNERIREKLSTALNSPSKKKLDILKSGIKVQKVDFPTIPQLEILDLDIITQPKSLAKGICKISCKDAMLRIQTVIESNLLLINEQDTPSFTMPQLINNGSFTIPITMTFSSIELEAITNIFVKNPGIGISFNDVDLDFKFDCSVKILQSTIERRLKESMHVVFKDVLPSLIFNTSQNWFTNRGESTSTIPGKREHHHQQTTMSRNVILDGSDFQELSPINMLRLSSIVSSRSTLSLHSTVMNSLSAIPGCLERQNLYRFISRMPSLNNYYSSQSFPQPKSSTVSSKQLVKPFYCSHNLLPKTVLDSSQYDLATITKIQSRLFDRSNSNDDNAKPRRRKIKCKKTRTPSNLQSQGEQAVDDSTAIETVTSTPVQTPIPELEEQSPPYLKTTVSIRDKYVIPEKISLNLDSKKDTSKKKPFYFIGLNSQEPSNNWKWGMEDSPPPYH</sequence>
<dbReference type="InterPro" id="IPR058825">
    <property type="entry name" value="MDM34_N"/>
</dbReference>
<dbReference type="OrthoDB" id="17927at2759"/>
<keyword evidence="8 10" id="KW-0496">Mitochondrion</keyword>
<evidence type="ECO:0000256" key="2">
    <source>
        <dbReference type="ARBA" id="ARBA00022448"/>
    </source>
</evidence>
<feature type="domain" description="SMP-LTD" evidence="12">
    <location>
        <begin position="1"/>
        <end position="190"/>
    </location>
</feature>
<keyword evidence="14" id="KW-1185">Reference proteome</keyword>
<comment type="subunit">
    <text evidence="10">Component of the ER-mitochondria encounter structure (ERMES) or MDM complex, composed of MMM1, MDM10, MDM12 and MDM34.</text>
</comment>
<proteinExistence type="inferred from homology"/>
<dbReference type="GO" id="GO:0015914">
    <property type="term" value="P:phospholipid transport"/>
    <property type="evidence" value="ECO:0007669"/>
    <property type="project" value="TreeGrafter"/>
</dbReference>
<keyword evidence="2" id="KW-0813">Transport</keyword>
<dbReference type="PANTHER" id="PTHR28185">
    <property type="entry name" value="MITOCHONDRIAL DISTRIBUTION AND MORPHOLOGY PROTEIN 34"/>
    <property type="match status" value="1"/>
</dbReference>
<keyword evidence="7" id="KW-0446">Lipid-binding</keyword>
<evidence type="ECO:0000259" key="12">
    <source>
        <dbReference type="PROSITE" id="PS51847"/>
    </source>
</evidence>
<comment type="PTM">
    <text evidence="10">Ubiquitinated by a SCF (SKP1-CUL1-F-box protein) E3 ubiquitin-protein ligase complex containing the F-box protein MDM30. Ubiquitination is important for mitochondrial integrity.</text>
</comment>
<dbReference type="PANTHER" id="PTHR28185:SF1">
    <property type="entry name" value="MITOCHONDRIAL DISTRIBUTION AND MORPHOLOGY PROTEIN 34"/>
    <property type="match status" value="1"/>
</dbReference>
<evidence type="ECO:0000256" key="4">
    <source>
        <dbReference type="ARBA" id="ARBA00022692"/>
    </source>
</evidence>
<feature type="compositionally biased region" description="Basic and acidic residues" evidence="11">
    <location>
        <begin position="338"/>
        <end position="347"/>
    </location>
</feature>
<dbReference type="Proteomes" id="UP000501346">
    <property type="component" value="Chromosome SeVII-ScVII"/>
</dbReference>
<evidence type="ECO:0000256" key="5">
    <source>
        <dbReference type="ARBA" id="ARBA00022787"/>
    </source>
</evidence>
<evidence type="ECO:0000256" key="11">
    <source>
        <dbReference type="SAM" id="MobiDB-lite"/>
    </source>
</evidence>
<comment type="function">
    <text evidence="10">Component of the ERMES/MDM complex, which serves as a molecular tether to connect the endoplasmic reticulum (ER) and mitochondria. Components of this complex are involved in the control of mitochondrial shape and protein biogenesis, and function in nonvesicular lipid trafficking between the ER and mitochondria. MDM34 is required for the interaction of the ER-resident membrane protein MMM1 and the outer mitochondrial membrane-resident beta-barrel protein MDM10.</text>
</comment>
<evidence type="ECO:0000256" key="8">
    <source>
        <dbReference type="ARBA" id="ARBA00023128"/>
    </source>
</evidence>
<gene>
    <name evidence="10 13" type="primary">MDM34</name>
    <name evidence="10" type="synonym">MMM2</name>
    <name evidence="13" type="ORF">GRS66_007423</name>
</gene>
<accession>A0A6C1E6E6</accession>
<keyword evidence="10" id="KW-0832">Ubl conjugation</keyword>
<dbReference type="EMBL" id="CP049004">
    <property type="protein sequence ID" value="QID84888.1"/>
    <property type="molecule type" value="Genomic_DNA"/>
</dbReference>
<dbReference type="HAMAP" id="MF_03105">
    <property type="entry name" value="Mdm34"/>
    <property type="match status" value="1"/>
</dbReference>
<dbReference type="GO" id="GO:0008289">
    <property type="term" value="F:lipid binding"/>
    <property type="evidence" value="ECO:0007669"/>
    <property type="project" value="UniProtKB-KW"/>
</dbReference>